<keyword evidence="6" id="KW-1185">Reference proteome</keyword>
<feature type="transmembrane region" description="Helical" evidence="4">
    <location>
        <begin position="15"/>
        <end position="33"/>
    </location>
</feature>
<dbReference type="PANTHER" id="PTHR31834:SF8">
    <property type="entry name" value="TRANSFERASE, PUTATIVE (AFU_ORTHOLOGUE AFUA_6G14040)-RELATED"/>
    <property type="match status" value="1"/>
</dbReference>
<feature type="region of interest" description="Disordered" evidence="3">
    <location>
        <begin position="415"/>
        <end position="483"/>
    </location>
</feature>
<dbReference type="InterPro" id="IPR007577">
    <property type="entry name" value="GlycoTrfase_DXD_sugar-bd_CS"/>
</dbReference>
<comment type="similarity">
    <text evidence="1">Belongs to the glycosyltransferase 32 family.</text>
</comment>
<keyword evidence="4" id="KW-1133">Transmembrane helix</keyword>
<feature type="compositionally biased region" description="Low complexity" evidence="3">
    <location>
        <begin position="433"/>
        <end position="453"/>
    </location>
</feature>
<reference evidence="5 6" key="1">
    <citation type="submission" date="2024-06" db="EMBL/GenBank/DDBJ databases">
        <title>Complete genome of Phlyctema vagabunda strain 19-DSS-EL-015.</title>
        <authorList>
            <person name="Fiorenzani C."/>
        </authorList>
    </citation>
    <scope>NUCLEOTIDE SEQUENCE [LARGE SCALE GENOMIC DNA]</scope>
    <source>
        <strain evidence="5 6">19-DSS-EL-015</strain>
    </source>
</reference>
<keyword evidence="2" id="KW-0175">Coiled coil</keyword>
<keyword evidence="4" id="KW-0472">Membrane</keyword>
<dbReference type="SUPFAM" id="SSF53448">
    <property type="entry name" value="Nucleotide-diphospho-sugar transferases"/>
    <property type="match status" value="1"/>
</dbReference>
<keyword evidence="4" id="KW-0812">Transmembrane</keyword>
<sequence>MHVTKSLLEGRLPKQMIRALPIYLACILIFLFLSKSDSIHIRPGDVVKRVFSYQAPLQTKYRKFPKKIWQTWKIDPLAFEERDANRAKSWPSLNPEYRYEVLTDGNDLHYVEEHFGPEGLNRLDIVNMYRSLTATIIKADLLRYLVMYVEGGVYADIDVSAIKPVSLFIPPQIHEVDVDLVISVEIDEPNFVNHTILGPKSQSFCQWTFMAKPGTPVIMRLINNVLTWLGEISESQHTPVSNITLNFDEVLTGTGPSAFTTAFLSEMSEQTGEVVDWTYFHALKEAKRVGNILVLPVATFAAGQGHSNSGDHKSPEALVRHHYHASLWPSRHPRYSHPAYGMVEECNWKPECVSAWDNNTAAFPSLPQEEKDKLIAIKVKADAEKFDKEKAEKAAAEKEEAEKKAVELVNRCAEAGLLIPQPKPTTSSVNEATSTRTSEPTTTETRAVPTETPDSPPAKEEVANKDPVHTDPKRDLPAEIGDS</sequence>
<evidence type="ECO:0000256" key="4">
    <source>
        <dbReference type="SAM" id="Phobius"/>
    </source>
</evidence>
<proteinExistence type="inferred from homology"/>
<feature type="compositionally biased region" description="Basic and acidic residues" evidence="3">
    <location>
        <begin position="457"/>
        <end position="477"/>
    </location>
</feature>
<feature type="coiled-coil region" evidence="2">
    <location>
        <begin position="379"/>
        <end position="411"/>
    </location>
</feature>
<protein>
    <submittedName>
        <fullName evidence="5">Glycosyltransferase sugar-binding region containing DXD domain-containing protein</fullName>
    </submittedName>
</protein>
<dbReference type="InterPro" id="IPR039367">
    <property type="entry name" value="Och1-like"/>
</dbReference>
<dbReference type="InterPro" id="IPR029044">
    <property type="entry name" value="Nucleotide-diphossugar_trans"/>
</dbReference>
<evidence type="ECO:0000256" key="2">
    <source>
        <dbReference type="SAM" id="Coils"/>
    </source>
</evidence>
<comment type="caution">
    <text evidence="5">The sequence shown here is derived from an EMBL/GenBank/DDBJ whole genome shotgun (WGS) entry which is preliminary data.</text>
</comment>
<name>A0ABR4PIL7_9HELO</name>
<dbReference type="Pfam" id="PF04488">
    <property type="entry name" value="Gly_transf_sug"/>
    <property type="match status" value="1"/>
</dbReference>
<dbReference type="PANTHER" id="PTHR31834">
    <property type="entry name" value="INITIATION-SPECIFIC ALPHA-1,6-MANNOSYLTRANSFERASE"/>
    <property type="match status" value="1"/>
</dbReference>
<gene>
    <name evidence="5" type="ORF">PVAG01_04924</name>
</gene>
<evidence type="ECO:0000313" key="6">
    <source>
        <dbReference type="Proteomes" id="UP001629113"/>
    </source>
</evidence>
<evidence type="ECO:0000313" key="5">
    <source>
        <dbReference type="EMBL" id="KAL3423177.1"/>
    </source>
</evidence>
<evidence type="ECO:0000256" key="3">
    <source>
        <dbReference type="SAM" id="MobiDB-lite"/>
    </source>
</evidence>
<evidence type="ECO:0000256" key="1">
    <source>
        <dbReference type="ARBA" id="ARBA00009003"/>
    </source>
</evidence>
<dbReference type="Gene3D" id="3.90.550.20">
    <property type="match status" value="1"/>
</dbReference>
<dbReference type="Proteomes" id="UP001629113">
    <property type="component" value="Unassembled WGS sequence"/>
</dbReference>
<organism evidence="5 6">
    <name type="scientific">Phlyctema vagabunda</name>
    <dbReference type="NCBI Taxonomy" id="108571"/>
    <lineage>
        <taxon>Eukaryota</taxon>
        <taxon>Fungi</taxon>
        <taxon>Dikarya</taxon>
        <taxon>Ascomycota</taxon>
        <taxon>Pezizomycotina</taxon>
        <taxon>Leotiomycetes</taxon>
        <taxon>Helotiales</taxon>
        <taxon>Dermateaceae</taxon>
        <taxon>Phlyctema</taxon>
    </lineage>
</organism>
<dbReference type="EMBL" id="JBFCZG010000004">
    <property type="protein sequence ID" value="KAL3423177.1"/>
    <property type="molecule type" value="Genomic_DNA"/>
</dbReference>
<accession>A0ABR4PIL7</accession>